<keyword evidence="4" id="KW-0813">Transport</keyword>
<dbReference type="InterPro" id="IPR029039">
    <property type="entry name" value="Flavoprotein-like_sf"/>
</dbReference>
<dbReference type="GO" id="GO:0010181">
    <property type="term" value="F:FMN binding"/>
    <property type="evidence" value="ECO:0007669"/>
    <property type="project" value="InterPro"/>
</dbReference>
<dbReference type="InterPro" id="IPR001094">
    <property type="entry name" value="Flavdoxin-like"/>
</dbReference>
<proteinExistence type="predicted"/>
<evidence type="ECO:0000256" key="4">
    <source>
        <dbReference type="ARBA" id="ARBA00022982"/>
    </source>
</evidence>
<keyword evidence="7" id="KW-1185">Reference proteome</keyword>
<feature type="domain" description="Flavodoxin-like" evidence="5">
    <location>
        <begin position="4"/>
        <end position="143"/>
    </location>
</feature>
<name>A0A1Y0D8H4_9GAMM</name>
<organism evidence="6 7">
    <name type="scientific">Oceanisphaera profunda</name>
    <dbReference type="NCBI Taxonomy" id="1416627"/>
    <lineage>
        <taxon>Bacteria</taxon>
        <taxon>Pseudomonadati</taxon>
        <taxon>Pseudomonadota</taxon>
        <taxon>Gammaproteobacteria</taxon>
        <taxon>Aeromonadales</taxon>
        <taxon>Aeromonadaceae</taxon>
        <taxon>Oceanisphaera</taxon>
    </lineage>
</organism>
<dbReference type="Proteomes" id="UP000243937">
    <property type="component" value="Chromosome"/>
</dbReference>
<evidence type="ECO:0000256" key="1">
    <source>
        <dbReference type="ARBA" id="ARBA00001917"/>
    </source>
</evidence>
<dbReference type="AlphaFoldDB" id="A0A1Y0D8H4"/>
<reference evidence="6 7" key="1">
    <citation type="journal article" date="2014" name="Int. J. Syst. Evol. Microbiol.">
        <title>Oceanisphaera profunda sp. nov., a marine bacterium isolated from deep-sea sediment, and emended description of the genus Oceanisphaera.</title>
        <authorList>
            <person name="Xu Z."/>
            <person name="Zhang X.Y."/>
            <person name="Su H.N."/>
            <person name="Yu Z.C."/>
            <person name="Liu C."/>
            <person name="Li H."/>
            <person name="Chen X.L."/>
            <person name="Song X.Y."/>
            <person name="Xie B.B."/>
            <person name="Qin Q.L."/>
            <person name="Zhou B.C."/>
            <person name="Shi M."/>
            <person name="Huang Y."/>
            <person name="Zhang Y.Z."/>
        </authorList>
    </citation>
    <scope>NUCLEOTIDE SEQUENCE [LARGE SCALE GENOMIC DNA]</scope>
    <source>
        <strain evidence="6 7">SM1222</strain>
    </source>
</reference>
<keyword evidence="3" id="KW-0288">FMN</keyword>
<dbReference type="Gene3D" id="3.40.50.360">
    <property type="match status" value="1"/>
</dbReference>
<evidence type="ECO:0000256" key="3">
    <source>
        <dbReference type="ARBA" id="ARBA00022643"/>
    </source>
</evidence>
<evidence type="ECO:0000256" key="2">
    <source>
        <dbReference type="ARBA" id="ARBA00022630"/>
    </source>
</evidence>
<accession>A0A1Y0D8H4</accession>
<dbReference type="NCBIfam" id="NF005989">
    <property type="entry name" value="PRK08105.1"/>
    <property type="match status" value="1"/>
</dbReference>
<sequence length="146" mass="15537">MTAIDIIVGSVYGSAMSVAESLEEALIGAGHQVVLHEEAALADLNPAHFWLVVTSTTGQGELPADILPLFEEIRANSPPMPQLRYALAALGDSSYEHFCGGGRQFSDLLQELQAQAVTEMLTVDAGETLDPEVPALAWLASFISKI</sequence>
<dbReference type="SUPFAM" id="SSF52218">
    <property type="entry name" value="Flavoproteins"/>
    <property type="match status" value="1"/>
</dbReference>
<comment type="cofactor">
    <cofactor evidence="1">
        <name>FMN</name>
        <dbReference type="ChEBI" id="CHEBI:58210"/>
    </cofactor>
</comment>
<dbReference type="PANTHER" id="PTHR19384:SF128">
    <property type="entry name" value="NADPH OXIDOREDUCTASE A"/>
    <property type="match status" value="1"/>
</dbReference>
<dbReference type="EMBL" id="CP021377">
    <property type="protein sequence ID" value="ART83487.1"/>
    <property type="molecule type" value="Genomic_DNA"/>
</dbReference>
<dbReference type="InterPro" id="IPR008254">
    <property type="entry name" value="Flavodoxin/NO_synth"/>
</dbReference>
<dbReference type="RefSeq" id="WP_087038104.1">
    <property type="nucleotide sequence ID" value="NZ_CP021377.1"/>
</dbReference>
<evidence type="ECO:0000259" key="5">
    <source>
        <dbReference type="PROSITE" id="PS50902"/>
    </source>
</evidence>
<dbReference type="Pfam" id="PF00258">
    <property type="entry name" value="Flavodoxin_1"/>
    <property type="match status" value="1"/>
</dbReference>
<dbReference type="GO" id="GO:0050660">
    <property type="term" value="F:flavin adenine dinucleotide binding"/>
    <property type="evidence" value="ECO:0007669"/>
    <property type="project" value="TreeGrafter"/>
</dbReference>
<dbReference type="PROSITE" id="PS50902">
    <property type="entry name" value="FLAVODOXIN_LIKE"/>
    <property type="match status" value="1"/>
</dbReference>
<dbReference type="OrthoDB" id="359268at2"/>
<dbReference type="GO" id="GO:0005829">
    <property type="term" value="C:cytosol"/>
    <property type="evidence" value="ECO:0007669"/>
    <property type="project" value="TreeGrafter"/>
</dbReference>
<keyword evidence="2" id="KW-0285">Flavoprotein</keyword>
<evidence type="ECO:0000313" key="6">
    <source>
        <dbReference type="EMBL" id="ART83487.1"/>
    </source>
</evidence>
<evidence type="ECO:0000313" key="7">
    <source>
        <dbReference type="Proteomes" id="UP000243937"/>
    </source>
</evidence>
<protein>
    <submittedName>
        <fullName evidence="6">Flavodoxin</fullName>
    </submittedName>
</protein>
<dbReference type="GO" id="GO:0016491">
    <property type="term" value="F:oxidoreductase activity"/>
    <property type="evidence" value="ECO:0007669"/>
    <property type="project" value="TreeGrafter"/>
</dbReference>
<keyword evidence="4" id="KW-0249">Electron transport</keyword>
<dbReference type="PANTHER" id="PTHR19384">
    <property type="entry name" value="NITRIC OXIDE SYNTHASE-RELATED"/>
    <property type="match status" value="1"/>
</dbReference>
<gene>
    <name evidence="6" type="ORF">CBP31_13350</name>
</gene>
<dbReference type="PRINTS" id="PR00369">
    <property type="entry name" value="FLAVODOXIN"/>
</dbReference>
<dbReference type="KEGG" id="opf:CBP31_13350"/>